<dbReference type="Proteomes" id="UP000536835">
    <property type="component" value="Unassembled WGS sequence"/>
</dbReference>
<dbReference type="Gene3D" id="3.90.226.10">
    <property type="entry name" value="2-enoyl-CoA Hydratase, Chain A, domain 1"/>
    <property type="match status" value="1"/>
</dbReference>
<keyword evidence="4" id="KW-1185">Reference proteome</keyword>
<dbReference type="AlphaFoldDB" id="A0A7Y3RP76"/>
<feature type="region of interest" description="Disordered" evidence="1">
    <location>
        <begin position="187"/>
        <end position="211"/>
    </location>
</feature>
<evidence type="ECO:0000313" key="4">
    <source>
        <dbReference type="Proteomes" id="UP000536835"/>
    </source>
</evidence>
<evidence type="ECO:0000259" key="2">
    <source>
        <dbReference type="SMART" id="SM00245"/>
    </source>
</evidence>
<dbReference type="RefSeq" id="WP_173201395.1">
    <property type="nucleotide sequence ID" value="NZ_JABFCX010000003.1"/>
</dbReference>
<dbReference type="PANTHER" id="PTHR32060">
    <property type="entry name" value="TAIL-SPECIFIC PROTEASE"/>
    <property type="match status" value="1"/>
</dbReference>
<organism evidence="3 4">
    <name type="scientific">Parvularcula mediterranea</name>
    <dbReference type="NCBI Taxonomy" id="2732508"/>
    <lineage>
        <taxon>Bacteria</taxon>
        <taxon>Pseudomonadati</taxon>
        <taxon>Pseudomonadota</taxon>
        <taxon>Alphaproteobacteria</taxon>
        <taxon>Parvularculales</taxon>
        <taxon>Parvularculaceae</taxon>
        <taxon>Parvularcula</taxon>
    </lineage>
</organism>
<dbReference type="Pfam" id="PF03572">
    <property type="entry name" value="Peptidase_S41"/>
    <property type="match status" value="1"/>
</dbReference>
<sequence length="443" mass="47594">MSSFLTAFTAAIAAFAPATLTEEKARADLEAAAQLIRTEHAAPFAHLPEEDWQAIVDRQLAALSGEVTVLDLHRNLTRMAGALACAHSFVNLPEDFDAPFKKDAQGFPEPVRIIGGRLFFAGGKLAGQEVLSINGTPAPLVLDAVRNGVVIDGFGEDRKEGETARRFAYFYATQIDPSPEEFIVSVEGQRRPRRLEPTEGLSSPQGDPDDPFLEVSASDGALEVRIGGFYDRDSDGQFTDLLDTVRASLANDPAQPVIVDLRGNPGGIDAFGVATIGLFADEPFTVYDEVTANPGFDREGYTLEERADGTLTVIGLDGTEETAPASTEHTGPLIIIVDSRTGSTAADVASHLDAFEDAIIVGEETTGAYNANSSGYLDLHVLPNSGARLYLPRFRYITSAADDRFIHRGIIPDVPVKTLPEDLRSGRDRAHEVARDIAAGSQR</sequence>
<gene>
    <name evidence="3" type="ORF">HK107_15380</name>
</gene>
<dbReference type="GO" id="GO:0030288">
    <property type="term" value="C:outer membrane-bounded periplasmic space"/>
    <property type="evidence" value="ECO:0007669"/>
    <property type="project" value="TreeGrafter"/>
</dbReference>
<dbReference type="SMART" id="SM00245">
    <property type="entry name" value="TSPc"/>
    <property type="match status" value="1"/>
</dbReference>
<dbReference type="GO" id="GO:0008236">
    <property type="term" value="F:serine-type peptidase activity"/>
    <property type="evidence" value="ECO:0007669"/>
    <property type="project" value="InterPro"/>
</dbReference>
<feature type="compositionally biased region" description="Basic and acidic residues" evidence="1">
    <location>
        <begin position="188"/>
        <end position="197"/>
    </location>
</feature>
<dbReference type="EMBL" id="JABFCX010000003">
    <property type="protein sequence ID" value="NNU17713.1"/>
    <property type="molecule type" value="Genomic_DNA"/>
</dbReference>
<dbReference type="GO" id="GO:0007165">
    <property type="term" value="P:signal transduction"/>
    <property type="evidence" value="ECO:0007669"/>
    <property type="project" value="TreeGrafter"/>
</dbReference>
<evidence type="ECO:0000313" key="3">
    <source>
        <dbReference type="EMBL" id="NNU17713.1"/>
    </source>
</evidence>
<reference evidence="3 4" key="1">
    <citation type="submission" date="2020-05" db="EMBL/GenBank/DDBJ databases">
        <title>Parvularcula mediterraneae sp. nov., isolated from polypropylene straw from shallow seawater of the seashore of Laganas in Zakynthos island, Greece.</title>
        <authorList>
            <person name="Szabo I."/>
            <person name="Al-Omari J."/>
            <person name="Rado J."/>
            <person name="Szerdahelyi G.S."/>
        </authorList>
    </citation>
    <scope>NUCLEOTIDE SEQUENCE [LARGE SCALE GENOMIC DNA]</scope>
    <source>
        <strain evidence="3 4">ZS-1/3</strain>
    </source>
</reference>
<protein>
    <recommendedName>
        <fullName evidence="2">Tail specific protease domain-containing protein</fullName>
    </recommendedName>
</protein>
<accession>A0A7Y3RP76</accession>
<dbReference type="InterPro" id="IPR005151">
    <property type="entry name" value="Tail-specific_protease"/>
</dbReference>
<proteinExistence type="predicted"/>
<name>A0A7Y3RP76_9PROT</name>
<comment type="caution">
    <text evidence="3">The sequence shown here is derived from an EMBL/GenBank/DDBJ whole genome shotgun (WGS) entry which is preliminary data.</text>
</comment>
<dbReference type="SUPFAM" id="SSF52096">
    <property type="entry name" value="ClpP/crotonase"/>
    <property type="match status" value="1"/>
</dbReference>
<evidence type="ECO:0000256" key="1">
    <source>
        <dbReference type="SAM" id="MobiDB-lite"/>
    </source>
</evidence>
<dbReference type="GO" id="GO:0006508">
    <property type="term" value="P:proteolysis"/>
    <property type="evidence" value="ECO:0007669"/>
    <property type="project" value="InterPro"/>
</dbReference>
<dbReference type="GO" id="GO:0004175">
    <property type="term" value="F:endopeptidase activity"/>
    <property type="evidence" value="ECO:0007669"/>
    <property type="project" value="TreeGrafter"/>
</dbReference>
<feature type="domain" description="Tail specific protease" evidence="2">
    <location>
        <begin position="188"/>
        <end position="417"/>
    </location>
</feature>
<dbReference type="PANTHER" id="PTHR32060:SF30">
    <property type="entry name" value="CARBOXY-TERMINAL PROCESSING PROTEASE CTPA"/>
    <property type="match status" value="1"/>
</dbReference>
<dbReference type="InterPro" id="IPR029045">
    <property type="entry name" value="ClpP/crotonase-like_dom_sf"/>
</dbReference>